<dbReference type="InterPro" id="IPR033464">
    <property type="entry name" value="CSN8_PSD8_EIF3K"/>
</dbReference>
<dbReference type="Gene3D" id="1.25.40.990">
    <property type="match status" value="1"/>
</dbReference>
<dbReference type="EMBL" id="SWFS01000433">
    <property type="protein sequence ID" value="KAA8904219.1"/>
    <property type="molecule type" value="Genomic_DNA"/>
</dbReference>
<dbReference type="GO" id="GO:0008541">
    <property type="term" value="C:proteasome regulatory particle, lid subcomplex"/>
    <property type="evidence" value="ECO:0007669"/>
    <property type="project" value="TreeGrafter"/>
</dbReference>
<dbReference type="AlphaFoldDB" id="A0A642UWL3"/>
<keyword evidence="5" id="KW-1185">Reference proteome</keyword>
<sequence length="266" mass="30172">MSLQKLAKEFVGSFEQAQYGKAAELLPKVKLELVKANLIVPNKEASREDLIAARQVLEVGVLTSIHVRNEDEMNRLVAQIRPFYAQELQLPQSNNENKLVALYLLLLVARNEIAEFHTELEMLEDEDAEADPYLCYPIRLERWLMEGSYDKVWRAITQQSEFPSPEFAILAESLVYTVRSEIALCSEKAYTSLPISNARNLLFLNSDQEIVEFVSQQEGWEMKNGRIYFPTVAAVNKEERADGAPDASEKLIANALGYATEIETII</sequence>
<comment type="similarity">
    <text evidence="1">Belongs to the proteasome subunit S14 family.</text>
</comment>
<evidence type="ECO:0000256" key="1">
    <source>
        <dbReference type="ARBA" id="ARBA00009627"/>
    </source>
</evidence>
<dbReference type="GO" id="GO:0005829">
    <property type="term" value="C:cytosol"/>
    <property type="evidence" value="ECO:0007669"/>
    <property type="project" value="TreeGrafter"/>
</dbReference>
<dbReference type="InterPro" id="IPR000717">
    <property type="entry name" value="PCI_dom"/>
</dbReference>
<keyword evidence="2" id="KW-0647">Proteasome</keyword>
<evidence type="ECO:0000259" key="3">
    <source>
        <dbReference type="PROSITE" id="PS50250"/>
    </source>
</evidence>
<accession>A0A642UWL3</accession>
<dbReference type="Pfam" id="PF10075">
    <property type="entry name" value="CSN8_PSD8_EIF3K"/>
    <property type="match status" value="1"/>
</dbReference>
<evidence type="ECO:0000256" key="2">
    <source>
        <dbReference type="ARBA" id="ARBA00022942"/>
    </source>
</evidence>
<protein>
    <recommendedName>
        <fullName evidence="3">PCI domain-containing protein</fullName>
    </recommendedName>
</protein>
<dbReference type="PANTHER" id="PTHR12387">
    <property type="entry name" value="26S PROTEASOME NON-ATPASE REGULATORY SUBUNIT 8"/>
    <property type="match status" value="1"/>
</dbReference>
<proteinExistence type="inferred from homology"/>
<dbReference type="PANTHER" id="PTHR12387:SF0">
    <property type="entry name" value="26S PROTEASOME NON-ATPASE REGULATORY SUBUNIT 8"/>
    <property type="match status" value="1"/>
</dbReference>
<dbReference type="VEuPathDB" id="FungiDB:TRICI_005594"/>
<name>A0A642UWL3_9ASCO</name>
<feature type="domain" description="PCI" evidence="3">
    <location>
        <begin position="71"/>
        <end position="245"/>
    </location>
</feature>
<dbReference type="InterPro" id="IPR006746">
    <property type="entry name" value="26S_Psome_Rpn12"/>
</dbReference>
<dbReference type="GO" id="GO:0005634">
    <property type="term" value="C:nucleus"/>
    <property type="evidence" value="ECO:0007669"/>
    <property type="project" value="TreeGrafter"/>
</dbReference>
<dbReference type="Proteomes" id="UP000761534">
    <property type="component" value="Unassembled WGS sequence"/>
</dbReference>
<dbReference type="FunFam" id="1.25.40.990:FF:000001">
    <property type="entry name" value="26S proteasome non-ATPase regulatory subunit"/>
    <property type="match status" value="1"/>
</dbReference>
<organism evidence="4 5">
    <name type="scientific">Trichomonascus ciferrii</name>
    <dbReference type="NCBI Taxonomy" id="44093"/>
    <lineage>
        <taxon>Eukaryota</taxon>
        <taxon>Fungi</taxon>
        <taxon>Dikarya</taxon>
        <taxon>Ascomycota</taxon>
        <taxon>Saccharomycotina</taxon>
        <taxon>Dipodascomycetes</taxon>
        <taxon>Dipodascales</taxon>
        <taxon>Trichomonascaceae</taxon>
        <taxon>Trichomonascus</taxon>
        <taxon>Trichomonascus ciferrii complex</taxon>
    </lineage>
</organism>
<dbReference type="OrthoDB" id="8775810at2759"/>
<gene>
    <name evidence="4" type="ORF">TRICI_005594</name>
</gene>
<reference evidence="4" key="1">
    <citation type="journal article" date="2019" name="G3 (Bethesda)">
        <title>Genome Assemblies of Two Rare Opportunistic Yeast Pathogens: Diutina rugosa (syn. Candida rugosa) and Trichomonascus ciferrii (syn. Candida ciferrii).</title>
        <authorList>
            <person name="Mixao V."/>
            <person name="Saus E."/>
            <person name="Hansen A.P."/>
            <person name="Lass-Florl C."/>
            <person name="Gabaldon T."/>
        </authorList>
    </citation>
    <scope>NUCLEOTIDE SEQUENCE</scope>
    <source>
        <strain evidence="4">CBS 4856</strain>
    </source>
</reference>
<comment type="caution">
    <text evidence="4">The sequence shown here is derived from an EMBL/GenBank/DDBJ whole genome shotgun (WGS) entry which is preliminary data.</text>
</comment>
<dbReference type="PROSITE" id="PS50250">
    <property type="entry name" value="PCI"/>
    <property type="match status" value="1"/>
</dbReference>
<evidence type="ECO:0000313" key="5">
    <source>
        <dbReference type="Proteomes" id="UP000761534"/>
    </source>
</evidence>
<evidence type="ECO:0000313" key="4">
    <source>
        <dbReference type="EMBL" id="KAA8904219.1"/>
    </source>
</evidence>
<dbReference type="GO" id="GO:0043161">
    <property type="term" value="P:proteasome-mediated ubiquitin-dependent protein catabolic process"/>
    <property type="evidence" value="ECO:0007669"/>
    <property type="project" value="TreeGrafter"/>
</dbReference>